<evidence type="ECO:0000313" key="5">
    <source>
        <dbReference type="EMBL" id="HHS29064.1"/>
    </source>
</evidence>
<name>A0A7V6DPD7_9BACT</name>
<feature type="chain" id="PRO_5030641620" evidence="4">
    <location>
        <begin position="24"/>
        <end position="284"/>
    </location>
</feature>
<dbReference type="SMART" id="SM00028">
    <property type="entry name" value="TPR"/>
    <property type="match status" value="5"/>
</dbReference>
<dbReference type="Pfam" id="PF13424">
    <property type="entry name" value="TPR_12"/>
    <property type="match status" value="2"/>
</dbReference>
<dbReference type="PANTHER" id="PTHR45641">
    <property type="entry name" value="TETRATRICOPEPTIDE REPEAT PROTEIN (AFU_ORTHOLOGUE AFUA_6G03870)"/>
    <property type="match status" value="1"/>
</dbReference>
<keyword evidence="2 3" id="KW-0802">TPR repeat</keyword>
<dbReference type="InterPro" id="IPR011990">
    <property type="entry name" value="TPR-like_helical_dom_sf"/>
</dbReference>
<keyword evidence="1" id="KW-0677">Repeat</keyword>
<dbReference type="PROSITE" id="PS50005">
    <property type="entry name" value="TPR"/>
    <property type="match status" value="3"/>
</dbReference>
<dbReference type="PANTHER" id="PTHR45641:SF19">
    <property type="entry name" value="NEPHROCYSTIN-3"/>
    <property type="match status" value="1"/>
</dbReference>
<feature type="repeat" description="TPR" evidence="3">
    <location>
        <begin position="115"/>
        <end position="148"/>
    </location>
</feature>
<evidence type="ECO:0000256" key="1">
    <source>
        <dbReference type="ARBA" id="ARBA00022737"/>
    </source>
</evidence>
<dbReference type="AlphaFoldDB" id="A0A7V6DPD7"/>
<protein>
    <submittedName>
        <fullName evidence="5">Tetratricopeptide repeat protein</fullName>
    </submittedName>
</protein>
<accession>A0A7V6DPD7</accession>
<dbReference type="InterPro" id="IPR019734">
    <property type="entry name" value="TPR_rpt"/>
</dbReference>
<gene>
    <name evidence="5" type="ORF">ENV52_05110</name>
</gene>
<feature type="signal peptide" evidence="4">
    <location>
        <begin position="1"/>
        <end position="23"/>
    </location>
</feature>
<dbReference type="SUPFAM" id="SSF48452">
    <property type="entry name" value="TPR-like"/>
    <property type="match status" value="1"/>
</dbReference>
<sequence length="284" mass="32136">MILAQLSRVYLVILCCLAFGCGAAKPQLVDLRHEAVRLNDEGYQYYRESRWRLAHLKFNEALKLNRLIDCRTGIASNLNNLGAIAQEQGNLADAERYYRDALTIQLENGDGDGICEALNNLGTVYAAQGRLAEAASLYQQALGYVRSQPRSPLLALTLMHQGDVARHQKKYPQALDLYQQALAIDAKGRDHEGQAVRWGRLGRTYLEMSDYAPARRYLEMSLQEFRRLQRTNGIVDALDSLVALCLAQGDRPGAQLYGERLVKIYQARKQTREAERLESLLKRH</sequence>
<comment type="caution">
    <text evidence="5">The sequence shown here is derived from an EMBL/GenBank/DDBJ whole genome shotgun (WGS) entry which is preliminary data.</text>
</comment>
<feature type="repeat" description="TPR" evidence="3">
    <location>
        <begin position="155"/>
        <end position="188"/>
    </location>
</feature>
<proteinExistence type="predicted"/>
<dbReference type="EMBL" id="DTGR01000076">
    <property type="protein sequence ID" value="HHS29064.1"/>
    <property type="molecule type" value="Genomic_DNA"/>
</dbReference>
<feature type="repeat" description="TPR" evidence="3">
    <location>
        <begin position="75"/>
        <end position="108"/>
    </location>
</feature>
<evidence type="ECO:0000256" key="4">
    <source>
        <dbReference type="SAM" id="SignalP"/>
    </source>
</evidence>
<evidence type="ECO:0000256" key="2">
    <source>
        <dbReference type="ARBA" id="ARBA00022803"/>
    </source>
</evidence>
<dbReference type="Gene3D" id="1.25.40.10">
    <property type="entry name" value="Tetratricopeptide repeat domain"/>
    <property type="match status" value="2"/>
</dbReference>
<evidence type="ECO:0000256" key="3">
    <source>
        <dbReference type="PROSITE-ProRule" id="PRU00339"/>
    </source>
</evidence>
<keyword evidence="4" id="KW-0732">Signal</keyword>
<reference evidence="5" key="1">
    <citation type="journal article" date="2020" name="mSystems">
        <title>Genome- and Community-Level Interaction Insights into Carbon Utilization and Element Cycling Functions of Hydrothermarchaeota in Hydrothermal Sediment.</title>
        <authorList>
            <person name="Zhou Z."/>
            <person name="Liu Y."/>
            <person name="Xu W."/>
            <person name="Pan J."/>
            <person name="Luo Z.H."/>
            <person name="Li M."/>
        </authorList>
    </citation>
    <scope>NUCLEOTIDE SEQUENCE [LARGE SCALE GENOMIC DNA]</scope>
    <source>
        <strain evidence="5">SpSt-767</strain>
    </source>
</reference>
<organism evidence="5">
    <name type="scientific">Desulfobacca acetoxidans</name>
    <dbReference type="NCBI Taxonomy" id="60893"/>
    <lineage>
        <taxon>Bacteria</taxon>
        <taxon>Pseudomonadati</taxon>
        <taxon>Thermodesulfobacteriota</taxon>
        <taxon>Desulfobaccia</taxon>
        <taxon>Desulfobaccales</taxon>
        <taxon>Desulfobaccaceae</taxon>
        <taxon>Desulfobacca</taxon>
    </lineage>
</organism>